<proteinExistence type="predicted"/>
<comment type="caution">
    <text evidence="1">The sequence shown here is derived from an EMBL/GenBank/DDBJ whole genome shotgun (WGS) entry which is preliminary data.</text>
</comment>
<gene>
    <name evidence="1" type="ORF">RPERSI_LOCUS22521</name>
</gene>
<evidence type="ECO:0000313" key="2">
    <source>
        <dbReference type="Proteomes" id="UP000789920"/>
    </source>
</evidence>
<protein>
    <submittedName>
        <fullName evidence="1">2088_t:CDS:1</fullName>
    </submittedName>
</protein>
<dbReference type="EMBL" id="CAJVQC010068340">
    <property type="protein sequence ID" value="CAG8808032.1"/>
    <property type="molecule type" value="Genomic_DNA"/>
</dbReference>
<accession>A0ACA9RTA0</accession>
<name>A0ACA9RTA0_9GLOM</name>
<feature type="non-terminal residue" evidence="1">
    <location>
        <position position="1"/>
    </location>
</feature>
<feature type="non-terminal residue" evidence="1">
    <location>
        <position position="412"/>
    </location>
</feature>
<organism evidence="1 2">
    <name type="scientific">Racocetra persica</name>
    <dbReference type="NCBI Taxonomy" id="160502"/>
    <lineage>
        <taxon>Eukaryota</taxon>
        <taxon>Fungi</taxon>
        <taxon>Fungi incertae sedis</taxon>
        <taxon>Mucoromycota</taxon>
        <taxon>Glomeromycotina</taxon>
        <taxon>Glomeromycetes</taxon>
        <taxon>Diversisporales</taxon>
        <taxon>Gigasporaceae</taxon>
        <taxon>Racocetra</taxon>
    </lineage>
</organism>
<evidence type="ECO:0000313" key="1">
    <source>
        <dbReference type="EMBL" id="CAG8808032.1"/>
    </source>
</evidence>
<sequence length="412" mass="46812">VLTRDLKKSNVKDVVLGKLIIKLSTNVISSSNLSVIDNLNSMSNHTRSSSTAPSSNTNSDQEDENSRPLNPSNSTSPAANWSAPSKASESNPTRAFSSIEDNSPLPPGWERRLVHLKRTYYVDHNTRTTTWKRPSMDATATQLLQEHQNITELERRKYNNRTLPEEHPTCSSSTPGNASSTSISCSDAEVSTSITNMLSPNVKYLFSAKTDEATDEDIIVVIDDVKILVKSIRKVFNLCKVREILQTNSILNMTDSMYFTKKDTLIIPDNEDKYSLCDILDEDKTFFVKNLEEDIIVEIDNVKVLMKLKKRSRLVKVRKELGHIINNDFYFTKNGALVDCKNEDKYILNDIIDENKIFLVKDLEEEIVAEIDNVKILVKLSKISRLDEVRKELMKNDMIKITNVIYFTKHDA</sequence>
<reference evidence="1" key="1">
    <citation type="submission" date="2021-06" db="EMBL/GenBank/DDBJ databases">
        <authorList>
            <person name="Kallberg Y."/>
            <person name="Tangrot J."/>
            <person name="Rosling A."/>
        </authorList>
    </citation>
    <scope>NUCLEOTIDE SEQUENCE</scope>
    <source>
        <strain evidence="1">MA461A</strain>
    </source>
</reference>
<keyword evidence="2" id="KW-1185">Reference proteome</keyword>
<dbReference type="Proteomes" id="UP000789920">
    <property type="component" value="Unassembled WGS sequence"/>
</dbReference>